<evidence type="ECO:0000313" key="2">
    <source>
        <dbReference type="EMBL" id="KZN31712.1"/>
    </source>
</evidence>
<dbReference type="PANTHER" id="PTHR12461">
    <property type="entry name" value="HYPOXIA-INDUCIBLE FACTOR 1 ALPHA INHIBITOR-RELATED"/>
    <property type="match status" value="1"/>
</dbReference>
<dbReference type="SUPFAM" id="SSF51197">
    <property type="entry name" value="Clavaminate synthase-like"/>
    <property type="match status" value="1"/>
</dbReference>
<feature type="domain" description="JmjC" evidence="1">
    <location>
        <begin position="95"/>
        <end position="261"/>
    </location>
</feature>
<dbReference type="AlphaFoldDB" id="A0A166V4V0"/>
<dbReference type="InterPro" id="IPR003347">
    <property type="entry name" value="JmjC_dom"/>
</dbReference>
<dbReference type="PANTHER" id="PTHR12461:SF105">
    <property type="entry name" value="HYPOXIA-INDUCIBLE FACTOR 1-ALPHA INHIBITOR"/>
    <property type="match status" value="1"/>
</dbReference>
<dbReference type="SMART" id="SM00558">
    <property type="entry name" value="JmjC"/>
    <property type="match status" value="1"/>
</dbReference>
<reference evidence="2 3" key="1">
    <citation type="submission" date="2013-07" db="EMBL/GenBank/DDBJ databases">
        <title>Comparative Genomic and Metabolomic Analysis of Twelve Strains of Pseudoalteromonas luteoviolacea.</title>
        <authorList>
            <person name="Vynne N.G."/>
            <person name="Mansson M."/>
            <person name="Gram L."/>
        </authorList>
    </citation>
    <scope>NUCLEOTIDE SEQUENCE [LARGE SCALE GENOMIC DNA]</scope>
    <source>
        <strain evidence="2 3">DSM 6061</strain>
    </source>
</reference>
<proteinExistence type="predicted"/>
<gene>
    <name evidence="2" type="ORF">N475_04455</name>
</gene>
<evidence type="ECO:0000259" key="1">
    <source>
        <dbReference type="PROSITE" id="PS51184"/>
    </source>
</evidence>
<dbReference type="Proteomes" id="UP000076643">
    <property type="component" value="Unassembled WGS sequence"/>
</dbReference>
<accession>A0A166V4V0</accession>
<protein>
    <recommendedName>
        <fullName evidence="1">JmjC domain-containing protein</fullName>
    </recommendedName>
</protein>
<sequence>MTVEVLTRKAFFDNKNGIINNNKPVKISQFVPDVSKDITQDLIRCSDNKSVHYMSCASEHKGRYFYNEDLTNFNFEHSEGSLKSFFELLEKQKEKAEKSYFAAQAIPVDVIFKDAMSDILSCEELPNNTDRRLWIGNQCNTAAHFDFSHNIAVVLKGKREFKLFPTNQVNNLYIGPISRTPGGTPISLVDVTNPDYEKFPRYKQAEAESITIELNAGDAVFIPNLWWHSVQSLSDENILLNYWWKETGEAEGAPFESMIFLMSFIPMLSRNERQAWESLFKYFVFQTDHDPKAHMPENLYDILNNLSEQDIQGIKKWFKQKI</sequence>
<dbReference type="InterPro" id="IPR014710">
    <property type="entry name" value="RmlC-like_jellyroll"/>
</dbReference>
<dbReference type="InterPro" id="IPR041667">
    <property type="entry name" value="Cupin_8"/>
</dbReference>
<dbReference type="PROSITE" id="PS51184">
    <property type="entry name" value="JMJC"/>
    <property type="match status" value="1"/>
</dbReference>
<comment type="caution">
    <text evidence="2">The sequence shown here is derived from an EMBL/GenBank/DDBJ whole genome shotgun (WGS) entry which is preliminary data.</text>
</comment>
<dbReference type="Pfam" id="PF13621">
    <property type="entry name" value="Cupin_8"/>
    <property type="match status" value="1"/>
</dbReference>
<evidence type="ECO:0000313" key="3">
    <source>
        <dbReference type="Proteomes" id="UP000076643"/>
    </source>
</evidence>
<name>A0A166V4V0_9GAMM</name>
<dbReference type="PATRIC" id="fig|1365250.3.peg.4454"/>
<organism evidence="2 3">
    <name type="scientific">Pseudoalteromonas luteoviolacea DSM 6061</name>
    <dbReference type="NCBI Taxonomy" id="1365250"/>
    <lineage>
        <taxon>Bacteria</taxon>
        <taxon>Pseudomonadati</taxon>
        <taxon>Pseudomonadota</taxon>
        <taxon>Gammaproteobacteria</taxon>
        <taxon>Alteromonadales</taxon>
        <taxon>Pseudoalteromonadaceae</taxon>
        <taxon>Pseudoalteromonas</taxon>
    </lineage>
</organism>
<keyword evidence="3" id="KW-1185">Reference proteome</keyword>
<dbReference type="RefSeq" id="WP_063357895.1">
    <property type="nucleotide sequence ID" value="NZ_AQHB01000047.1"/>
</dbReference>
<dbReference type="EMBL" id="AUYB01000136">
    <property type="protein sequence ID" value="KZN31712.1"/>
    <property type="molecule type" value="Genomic_DNA"/>
</dbReference>
<dbReference type="Gene3D" id="2.60.120.10">
    <property type="entry name" value="Jelly Rolls"/>
    <property type="match status" value="1"/>
</dbReference>